<dbReference type="GO" id="GO:0004636">
    <property type="term" value="F:phosphoribosyl-ATP diphosphatase activity"/>
    <property type="evidence" value="ECO:0007669"/>
    <property type="project" value="UniProtKB-EC"/>
</dbReference>
<dbReference type="EC" id="3.6.1.31" evidence="1"/>
<keyword evidence="1" id="KW-0378">Hydrolase</keyword>
<protein>
    <submittedName>
        <fullName evidence="1">Phosphoribosyl-ATP pyrophosphatase</fullName>
        <ecNumber evidence="1">3.6.1.31</ecNumber>
    </submittedName>
</protein>
<accession>A0A3B0R2F3</accession>
<dbReference type="InterPro" id="IPR008179">
    <property type="entry name" value="HisE"/>
</dbReference>
<organism evidence="1">
    <name type="scientific">hydrothermal vent metagenome</name>
    <dbReference type="NCBI Taxonomy" id="652676"/>
    <lineage>
        <taxon>unclassified sequences</taxon>
        <taxon>metagenomes</taxon>
        <taxon>ecological metagenomes</taxon>
    </lineage>
</organism>
<evidence type="ECO:0000313" key="1">
    <source>
        <dbReference type="EMBL" id="VAV86519.1"/>
    </source>
</evidence>
<dbReference type="EMBL" id="UOED01000007">
    <property type="protein sequence ID" value="VAV86519.1"/>
    <property type="molecule type" value="Genomic_DNA"/>
</dbReference>
<dbReference type="AlphaFoldDB" id="A0A3B0R2F3"/>
<sequence>MDKAEILDRLEAVIASRKGGDIDKSYVAKLFAKGRKKIAQK</sequence>
<proteinExistence type="predicted"/>
<feature type="non-terminal residue" evidence="1">
    <location>
        <position position="41"/>
    </location>
</feature>
<reference evidence="1" key="1">
    <citation type="submission" date="2018-06" db="EMBL/GenBank/DDBJ databases">
        <authorList>
            <person name="Zhirakovskaya E."/>
        </authorList>
    </citation>
    <scope>NUCLEOTIDE SEQUENCE</scope>
</reference>
<dbReference type="GO" id="GO:0000105">
    <property type="term" value="P:L-histidine biosynthetic process"/>
    <property type="evidence" value="ECO:0007669"/>
    <property type="project" value="InterPro"/>
</dbReference>
<dbReference type="Gene3D" id="1.10.287.1080">
    <property type="entry name" value="MazG-like"/>
    <property type="match status" value="1"/>
</dbReference>
<name>A0A3B0R2F3_9ZZZZ</name>
<dbReference type="CDD" id="cd11534">
    <property type="entry name" value="NTP-PPase_HisIE_like"/>
    <property type="match status" value="1"/>
</dbReference>
<gene>
    <name evidence="1" type="ORF">MNBD_ALPHA02-2269</name>
</gene>
<dbReference type="SUPFAM" id="SSF101386">
    <property type="entry name" value="all-alpha NTP pyrophosphatases"/>
    <property type="match status" value="1"/>
</dbReference>